<name>A0ABW2L902_9BACT</name>
<accession>A0ABW2L902</accession>
<evidence type="ECO:0000313" key="4">
    <source>
        <dbReference type="Proteomes" id="UP001596472"/>
    </source>
</evidence>
<keyword evidence="2" id="KW-0732">Signal</keyword>
<reference evidence="4" key="1">
    <citation type="journal article" date="2019" name="Int. J. Syst. Evol. Microbiol.">
        <title>The Global Catalogue of Microorganisms (GCM) 10K type strain sequencing project: providing services to taxonomists for standard genome sequencing and annotation.</title>
        <authorList>
            <consortium name="The Broad Institute Genomics Platform"/>
            <consortium name="The Broad Institute Genome Sequencing Center for Infectious Disease"/>
            <person name="Wu L."/>
            <person name="Ma J."/>
        </authorList>
    </citation>
    <scope>NUCLEOTIDE SEQUENCE [LARGE SCALE GENOMIC DNA]</scope>
    <source>
        <strain evidence="4">CGMCC 4.1467</strain>
    </source>
</reference>
<comment type="caution">
    <text evidence="3">The sequence shown here is derived from an EMBL/GenBank/DDBJ whole genome shotgun (WGS) entry which is preliminary data.</text>
</comment>
<dbReference type="Proteomes" id="UP001596472">
    <property type="component" value="Unassembled WGS sequence"/>
</dbReference>
<evidence type="ECO:0000256" key="2">
    <source>
        <dbReference type="SAM" id="SignalP"/>
    </source>
</evidence>
<dbReference type="RefSeq" id="WP_379712330.1">
    <property type="nucleotide sequence ID" value="NZ_JBHTBS010000005.1"/>
</dbReference>
<evidence type="ECO:0000256" key="1">
    <source>
        <dbReference type="SAM" id="MobiDB-lite"/>
    </source>
</evidence>
<evidence type="ECO:0000313" key="3">
    <source>
        <dbReference type="EMBL" id="MFC7337744.1"/>
    </source>
</evidence>
<feature type="chain" id="PRO_5045771827" evidence="2">
    <location>
        <begin position="22"/>
        <end position="1503"/>
    </location>
</feature>
<gene>
    <name evidence="3" type="ORF">ACFQY0_11190</name>
</gene>
<keyword evidence="4" id="KW-1185">Reference proteome</keyword>
<sequence>MNRFRPFVLLLSLTLMSQAIAQNPAGGLDSDLAWDLDGSPAWKTAPSSSALHGGDVARVLQAGESSMEANVAGPAVISFSWRLSGSDGKGWVSLEIDGREMAMLRRTTAWQSVAINLPSGNHRLRIAAGGMARIPGAEAMVDQFEVKSGDHFPWLTAIGDEPDSLWVVTGSGRVTAEAMPGLWFDDGHVAALRGTDRGGRTSLVRLVEGPARLEAWTNAKGGSFVARNLDSIGSIRRVTASTGNTWDDSPLILGPGLHRVEWVHFYWSAMENEADPYPLSPPANLQTTPSDVSTLASLSITPLTLDSALAGDLTWASSGSNRFVPTLADAEASSLNREQLAALAIERPGPGQDARLSTVINGPAEVSMRAVSEGPDGDVFRILAGGEVKYESGSGGSTGSQIFEIPAGQVSLELEWISGLDEASWPPRKAALTRVEIRRPLPESAATALDAPAGITFFTSHPEAWDIADATPRSGLSASNRPRVIHSSVAFPELSAWVDGPAVLSYWRRADLPAGSSLRFPGILSAYDPGPFSWQVVSVPVPSGRHRLVWYSPSPAQGFFSEASRYFLDAFHLQPGTGVNALSLEEALDTPGRSWASSGDQVTPGDYGQLAFDGMDAVSLAPADQTTSAWVETTVHGPALGSVYSARSHLGITLNGEHPALGTIETTVPDTLWTRTEFSIPPGQHVLRLAGSDPNHPLMLDQVEITGQAVISMADAIDAPSQSFHAGGGLWEPLHSPLASDGDAVFAGGQGSAWIETEISGPALVQFDWQAGPDYTRLTLELDGEEIAVAPVYEPWRTVGIELPAGSHTFRWIFTSPENRRGAPAGLNQFRITPLAGLTLGEALDAPAQIWFTSGPPPHWIGQTDHSHDGEDATCVPSSDDDSTHGGSDLQTSVTGPALVRFWWQKDGDGLAYFQMDGRNLASLTEENSWQEVTVAVPPGSHHFRWTRFKNHYFERRAALYVDDFRIESLPVGLTLGDALNAPDLPWRTSADASWELAWRSLPGGGQEPAAISPATPGGTSWIETDIIGPAVISFLYLEDSFGLSQGSLHLDGLQVATLRGASWPDDAVSLRWPIPAGKHTVRWQWQVASSSAFGNSALERLMIDRVEVATNTPELESLFPQALGVGLIGSHPWTVQAAPGGGFRAESNPVLPGSQSGIELTVPGNREVAFRTGWAKLRSNRIGGTFLNANGSWYAVHGQGGYLADEMDSVWHLPPGADHTLAWTSASANGAIDAMFLDQLSIDTPAFPIGESLGLPQKTFLSTGGGRWYGQDGITHGEGSAVSSPGSGSLITMFTGPGTVSWWWKSEDTPTNANARLIVWPHGQPGIYATATGSFDWRREEVILPWGQSFRLEWRATDTGTGRLLIDDVSFRESASDAYTVWAIEELLGGKQATMDADPDGDGQSNLMEFAFGSDPRSRRSAYVQDLHIIDGQIHLCLTHPDHDTTGLNYDLEFSSDLETWTRVRRIPGGPSLPDQVITCHIPEEAEGDRGFVRLRVGFANE</sequence>
<organism evidence="3 4">
    <name type="scientific">Haloferula chungangensis</name>
    <dbReference type="NCBI Taxonomy" id="1048331"/>
    <lineage>
        <taxon>Bacteria</taxon>
        <taxon>Pseudomonadati</taxon>
        <taxon>Verrucomicrobiota</taxon>
        <taxon>Verrucomicrobiia</taxon>
        <taxon>Verrucomicrobiales</taxon>
        <taxon>Verrucomicrobiaceae</taxon>
        <taxon>Haloferula</taxon>
    </lineage>
</organism>
<feature type="region of interest" description="Disordered" evidence="1">
    <location>
        <begin position="862"/>
        <end position="891"/>
    </location>
</feature>
<proteinExistence type="predicted"/>
<feature type="signal peptide" evidence="2">
    <location>
        <begin position="1"/>
        <end position="21"/>
    </location>
</feature>
<dbReference type="EMBL" id="JBHTBS010000005">
    <property type="protein sequence ID" value="MFC7337744.1"/>
    <property type="molecule type" value="Genomic_DNA"/>
</dbReference>
<protein>
    <submittedName>
        <fullName evidence="3">Uncharacterized protein</fullName>
    </submittedName>
</protein>